<feature type="domain" description="Hint" evidence="2">
    <location>
        <begin position="1526"/>
        <end position="1621"/>
    </location>
</feature>
<dbReference type="CDD" id="cd00081">
    <property type="entry name" value="Hint"/>
    <property type="match status" value="1"/>
</dbReference>
<evidence type="ECO:0000313" key="3">
    <source>
        <dbReference type="EMBL" id="RHX84748.1"/>
    </source>
</evidence>
<reference evidence="4" key="1">
    <citation type="submission" date="2018-05" db="EMBL/GenBank/DDBJ databases">
        <title>Leptospira yasudae sp. nov. and Leptospira stimsonii sp. nov., two pathogenic species of the genus Leptospira isolated from environmental sources.</title>
        <authorList>
            <person name="Casanovas-Massana A."/>
            <person name="Hamond C."/>
            <person name="Santos L.A."/>
            <person name="Hacker K.P."/>
            <person name="Balassiano I."/>
            <person name="Medeiros M.A."/>
            <person name="Reis M.G."/>
            <person name="Ko A.I."/>
            <person name="Wunder E.A."/>
        </authorList>
    </citation>
    <scope>NUCLEOTIDE SEQUENCE [LARGE SCALE GENOMIC DNA]</scope>
    <source>
        <strain evidence="4">Yale</strain>
    </source>
</reference>
<feature type="coiled-coil region" evidence="1">
    <location>
        <begin position="637"/>
        <end position="664"/>
    </location>
</feature>
<name>A0A396YTG2_9LEPT</name>
<dbReference type="OrthoDB" id="346148at2"/>
<dbReference type="RefSeq" id="WP_118970717.1">
    <property type="nucleotide sequence ID" value="NZ_QHCT01000011.1"/>
</dbReference>
<evidence type="ECO:0000259" key="2">
    <source>
        <dbReference type="SMART" id="SM00306"/>
    </source>
</evidence>
<dbReference type="SMART" id="SM00306">
    <property type="entry name" value="HintN"/>
    <property type="match status" value="1"/>
</dbReference>
<proteinExistence type="predicted"/>
<keyword evidence="1" id="KW-0175">Coiled coil</keyword>
<dbReference type="PROSITE" id="PS50818">
    <property type="entry name" value="INTEIN_C_TER"/>
    <property type="match status" value="1"/>
</dbReference>
<dbReference type="PROSITE" id="PS50817">
    <property type="entry name" value="INTEIN_N_TER"/>
    <property type="match status" value="1"/>
</dbReference>
<evidence type="ECO:0000256" key="1">
    <source>
        <dbReference type="SAM" id="Coils"/>
    </source>
</evidence>
<dbReference type="Pfam" id="PF07591">
    <property type="entry name" value="PT-HINT"/>
    <property type="match status" value="1"/>
</dbReference>
<dbReference type="Gene3D" id="1.10.287.1490">
    <property type="match status" value="1"/>
</dbReference>
<organism evidence="3 4">
    <name type="scientific">Leptospira stimsonii</name>
    <dbReference type="NCBI Taxonomy" id="2202203"/>
    <lineage>
        <taxon>Bacteria</taxon>
        <taxon>Pseudomonadati</taxon>
        <taxon>Spirochaetota</taxon>
        <taxon>Spirochaetia</taxon>
        <taxon>Leptospirales</taxon>
        <taxon>Leptospiraceae</taxon>
        <taxon>Leptospira</taxon>
    </lineage>
</organism>
<dbReference type="NCBIfam" id="TIGR04388">
    <property type="entry name" value="Lepto_longest"/>
    <property type="match status" value="2"/>
</dbReference>
<dbReference type="GO" id="GO:0016539">
    <property type="term" value="P:intein-mediated protein splicing"/>
    <property type="evidence" value="ECO:0007669"/>
    <property type="project" value="InterPro"/>
</dbReference>
<evidence type="ECO:0000313" key="4">
    <source>
        <dbReference type="Proteomes" id="UP000265798"/>
    </source>
</evidence>
<dbReference type="Proteomes" id="UP000265798">
    <property type="component" value="Unassembled WGS sequence"/>
</dbReference>
<dbReference type="InterPro" id="IPR003587">
    <property type="entry name" value="Hint_dom_N"/>
</dbReference>
<feature type="coiled-coil region" evidence="1">
    <location>
        <begin position="513"/>
        <end position="540"/>
    </location>
</feature>
<gene>
    <name evidence="3" type="ORF">DLM75_22305</name>
</gene>
<dbReference type="NCBIfam" id="TIGR01443">
    <property type="entry name" value="intein_Cterm"/>
    <property type="match status" value="1"/>
</dbReference>
<dbReference type="InterPro" id="IPR036844">
    <property type="entry name" value="Hint_dom_sf"/>
</dbReference>
<dbReference type="SUPFAM" id="SSF51294">
    <property type="entry name" value="Hedgehog/intein (Hint) domain"/>
    <property type="match status" value="1"/>
</dbReference>
<accession>A0A396YTG2</accession>
<dbReference type="Gene3D" id="2.170.16.10">
    <property type="entry name" value="Hedgehog/Intein (Hint) domain"/>
    <property type="match status" value="1"/>
</dbReference>
<dbReference type="InterPro" id="IPR030885">
    <property type="entry name" value="Lepto_longest"/>
</dbReference>
<protein>
    <submittedName>
        <fullName evidence="3">Toxin</fullName>
    </submittedName>
</protein>
<sequence>MSNAVKKRCQRFIIFLFGFIIFFSHEKSRLFAQPVGPIDLNTGSYQANDWNSLFEQAFHLSSVTSWDQLVNQQFVSFKADWETQANIEFTNILSTVTQTDGVVGNQAYIDYVTNYLNLEKEDAAKNWEALASARIQEERNYFLASLQGTQVDALGNTIPNPSNGSTSQALEEWNSNFQQNVQVGLYEFQTALTNLQTTFQSMWNSISSTDAEFAANLQQIEAFESQVRSTVQSNNNGLKAYLLQQSLLHNRNSAGVSLLGDFSTLTNAELLTAYNSIDETKLNAAGRRLKDLIDDLSAALDPTQPASLTDIADTMQDYLQEQQQYATTTAQGYRDVEYDLWSYGDGTLHNFSLNGFTTTTWNDPVAVLAKNYIDNPTTANYTALLAQLSGLLGNPNLVVSDVSNVDLVANSTSDYVNHYLAFNSDVGTPFLGLGGSYRSDGTGFWTFQGLYWAGWAGVFWSYTETYAENNVYFQGNVQVHDLAAQNNAQLYEGYRDELNGKFNLWQGTLLPAIQNWEQQVTDYKARYTEWQAKKVELQANLQTQYQSQSAELFQNRDSWLTELSNLNADANSVANNAPLPAFSTNVNTNSLTSISQQISQFQNTELPNANVINQFATNLQQAVNGAYNLSLIEANQIAALQSQKEALESLVQNLEKQREMKDEVPDDVLAKFTGKNSNGDDSNAPDAGMCMGSKYKSNQSACDAIQNDDRYFQNKYKNVYADSAGNIHVVYEEKSGVATLEDGKDATDFASYHLETKTSDRVIGNAGTVKLADTSKLGGIFNSNWLSESKEDEFVSYMNQSNANRTKDYLNDKFIDSISANMQNLDKVENQNSILAQKSAIAQVNFHKTASSLVQAMIGGTSGTAWAKQQIKDMTVSAVSKAISKAFPNISPDLVAAWLGNHENEKARKKAEQQMQTRTIITAGVIGAGFTVLGPLAITGTGLSAGALGTFAATGAASGIITASALTYVPGLKEIGKPLGTIMNNATSELLVGTTKLLTSSDLAYGAANLGLVSKDTLKHYNTEGIEAAEYVRGKDLKAILATGDLQAQYKAAIKDGMYLKVSEIVAAGSGGTIDPKLLSALWQEQDRRIAANKAEREQQQQMLSTAVSIAAAIAMQFVPGPGNVAGASLISQVGNYFSSVKGMIAIANATVQGAIASRHGNMNEVFAGVTNGLLLGATGPGGLAGYISYTPPQNINTLGGLIDRGMNGAQANGWGGGFALGSSALNGGISFAPGSGFNLNVGGKIFDTAGFYNLSYNLQSGHTSGSVGMGQEYGTNVGVSFSTDHSQPPGIFAGYGCDVNGTNCGGGKNALGAGGSITLTADGNITFGADVLGNQAASISYNVNTGSWSGVQVSNTWAQDFNYMNAQQVMDAKIKAQDALRSSKELDVASDLNIINKSEYLKGLASQMGLSPEKFAEAMTQLSSDLKNGKLDGPQLDAAIKLANDVMGLIHNEAYPDPTKATPNTALQDAIHDSPAVYGTANTSNTSNSVLNQFLGQANIYLNNLVGNAFGEFSYVDSNGNLVFQQCFVAGTLVHTKRGLVPIETIQVGDEVLSYNESGETTEYNRVLKTYIREAESIYRLTYENGRVIETTASHPFQIANKGWVEVKDLKVGDRSILSNDETLGITSITIEGRQETVYNLKVENAHTYYVTEDAILVHNANYNENAVLGVTEFMRRAATIDEATKKQVTELSYLEKTKAGFIDQIGALKNDPNSKELVENIKKTVDQLNKKIQDTRNYIVTTFTKAADASKNANGEYTGVFAVLNRDPVLKYATTSISTDSIKNVTKDVLTANQIERVKNYLLAGGDLLLPKNLTKAEVEAIAERTFANITFDPSWSVERKRAEVEKLTSVLFGAQSGNQGTAIQLTMIMQAIKESADFKKDSFKPAANLTPEQLKNFNEVRDWIFSPNRSESDAAAISAATCRIYANWMQGVAEGKTNVSFAEFYTYKVKTGDLALAGNPKAPVVDGGHTPGYMASYGNPVVTENDFGNISMNANGSLQGFSNPIPVDDLKSKLDSFAPGKVIQVWDDASGVAGPNHFCLWMKQEDGSWVNMNHTGGVSGGGTKYNEVISINNSVKVYKIYY</sequence>
<dbReference type="InterPro" id="IPR006141">
    <property type="entry name" value="Intein_N"/>
</dbReference>
<dbReference type="EMBL" id="QHCT01000011">
    <property type="protein sequence ID" value="RHX84748.1"/>
    <property type="molecule type" value="Genomic_DNA"/>
</dbReference>
<comment type="caution">
    <text evidence="3">The sequence shown here is derived from an EMBL/GenBank/DDBJ whole genome shotgun (WGS) entry which is preliminary data.</text>
</comment>
<dbReference type="InterPro" id="IPR030934">
    <property type="entry name" value="Intein_C"/>
</dbReference>